<dbReference type="PANTHER" id="PTHR48228">
    <property type="entry name" value="SUCCINYL-COA--D-CITRAMALATE COA-TRANSFERASE"/>
    <property type="match status" value="1"/>
</dbReference>
<evidence type="ECO:0000313" key="3">
    <source>
        <dbReference type="EMBL" id="TVT24110.1"/>
    </source>
</evidence>
<sequence>MTDRSAHGAGRGPLAEIRVLELGSIVAGPFAGRLLADYGADVIKIEAPGHPDPLRDWGQREYRGHRLWWTVHARNKRCITLDLRSPAGQELFLRLVERSDVIIENFRPGTLEKWQLGYDRLRQVNEGIILARVSGFGQTGPYRHRPGYASVTEAMGGLRAINGYPGQAPPRMAISLGDSLGALFAVHGVLAALQHRNVTGRGQVVDVALTEAALALLESVIPEYDRTGAVRRPSGTRLDGIAPSNLFVTKDEKWVIVAANQDTVFGRLCQAIGRPELAGDERFATHVARGAHQDEIEAIVAEWVAERTAAEVGTVLEEAGVVCGPVYTAPDIVADPQFRFREMLVPHYDERVGEDVLGPGVVPKFSETPGSVRWAGPPAPGTHNDDVFGGLLGLPAAEIAELGRRAVL</sequence>
<dbReference type="OrthoDB" id="9797653at2"/>
<gene>
    <name evidence="3" type="ORF">FNH06_07885</name>
</gene>
<keyword evidence="2 3" id="KW-0808">Transferase</keyword>
<dbReference type="AlphaFoldDB" id="A0A558AIL6"/>
<protein>
    <submittedName>
        <fullName evidence="3">CoA transferase</fullName>
    </submittedName>
</protein>
<evidence type="ECO:0000256" key="2">
    <source>
        <dbReference type="ARBA" id="ARBA00022679"/>
    </source>
</evidence>
<name>A0A558AIL6_9PSEU</name>
<dbReference type="Proteomes" id="UP000318578">
    <property type="component" value="Unassembled WGS sequence"/>
</dbReference>
<accession>A0A558AIL6</accession>
<dbReference type="SUPFAM" id="SSF89796">
    <property type="entry name" value="CoA-transferase family III (CaiB/BaiF)"/>
    <property type="match status" value="1"/>
</dbReference>
<comment type="similarity">
    <text evidence="1">Belongs to the CoA-transferase III family.</text>
</comment>
<dbReference type="Pfam" id="PF02515">
    <property type="entry name" value="CoA_transf_3"/>
    <property type="match status" value="1"/>
</dbReference>
<dbReference type="GO" id="GO:0016740">
    <property type="term" value="F:transferase activity"/>
    <property type="evidence" value="ECO:0007669"/>
    <property type="project" value="UniProtKB-KW"/>
</dbReference>
<comment type="caution">
    <text evidence="3">The sequence shown here is derived from an EMBL/GenBank/DDBJ whole genome shotgun (WGS) entry which is preliminary data.</text>
</comment>
<keyword evidence="4" id="KW-1185">Reference proteome</keyword>
<dbReference type="RefSeq" id="WP_144635911.1">
    <property type="nucleotide sequence ID" value="NZ_BNAX01000018.1"/>
</dbReference>
<dbReference type="Gene3D" id="3.40.50.10540">
    <property type="entry name" value="Crotonobetainyl-coa:carnitine coa-transferase, domain 1"/>
    <property type="match status" value="1"/>
</dbReference>
<evidence type="ECO:0000256" key="1">
    <source>
        <dbReference type="ARBA" id="ARBA00008383"/>
    </source>
</evidence>
<dbReference type="PANTHER" id="PTHR48228:SF6">
    <property type="entry name" value="L-CARNITINE COA-TRANSFERASE"/>
    <property type="match status" value="1"/>
</dbReference>
<dbReference type="InterPro" id="IPR050509">
    <property type="entry name" value="CoA-transferase_III"/>
</dbReference>
<dbReference type="EMBL" id="VJZA01000008">
    <property type="protein sequence ID" value="TVT24110.1"/>
    <property type="molecule type" value="Genomic_DNA"/>
</dbReference>
<reference evidence="3 4" key="1">
    <citation type="submission" date="2019-07" db="EMBL/GenBank/DDBJ databases">
        <title>New species of Amycolatopsis and Streptomyces.</title>
        <authorList>
            <person name="Duangmal K."/>
            <person name="Teo W.F.A."/>
            <person name="Lipun K."/>
        </authorList>
    </citation>
    <scope>NUCLEOTIDE SEQUENCE [LARGE SCALE GENOMIC DNA]</scope>
    <source>
        <strain evidence="3 4">JCM 30562</strain>
    </source>
</reference>
<dbReference type="InterPro" id="IPR023606">
    <property type="entry name" value="CoA-Trfase_III_dom_1_sf"/>
</dbReference>
<evidence type="ECO:0000313" key="4">
    <source>
        <dbReference type="Proteomes" id="UP000318578"/>
    </source>
</evidence>
<dbReference type="InterPro" id="IPR044855">
    <property type="entry name" value="CoA-Trfase_III_dom3_sf"/>
</dbReference>
<dbReference type="Gene3D" id="3.30.1540.10">
    <property type="entry name" value="formyl-coa transferase, domain 3"/>
    <property type="match status" value="1"/>
</dbReference>
<proteinExistence type="inferred from homology"/>
<dbReference type="InterPro" id="IPR003673">
    <property type="entry name" value="CoA-Trfase_fam_III"/>
</dbReference>
<organism evidence="3 4">
    <name type="scientific">Amycolatopsis acidiphila</name>
    <dbReference type="NCBI Taxonomy" id="715473"/>
    <lineage>
        <taxon>Bacteria</taxon>
        <taxon>Bacillati</taxon>
        <taxon>Actinomycetota</taxon>
        <taxon>Actinomycetes</taxon>
        <taxon>Pseudonocardiales</taxon>
        <taxon>Pseudonocardiaceae</taxon>
        <taxon>Amycolatopsis</taxon>
    </lineage>
</organism>